<dbReference type="Gene3D" id="2.130.10.30">
    <property type="entry name" value="Regulator of chromosome condensation 1/beta-lactamase-inhibitor protein II"/>
    <property type="match status" value="2"/>
</dbReference>
<organism evidence="2 3">
    <name type="scientific">Gonapodya prolifera (strain JEL478)</name>
    <name type="common">Monoblepharis prolifera</name>
    <dbReference type="NCBI Taxonomy" id="1344416"/>
    <lineage>
        <taxon>Eukaryota</taxon>
        <taxon>Fungi</taxon>
        <taxon>Fungi incertae sedis</taxon>
        <taxon>Chytridiomycota</taxon>
        <taxon>Chytridiomycota incertae sedis</taxon>
        <taxon>Monoblepharidomycetes</taxon>
        <taxon>Monoblepharidales</taxon>
        <taxon>Gonapodyaceae</taxon>
        <taxon>Gonapodya</taxon>
    </lineage>
</organism>
<dbReference type="AlphaFoldDB" id="A0A139A8B3"/>
<protein>
    <submittedName>
        <fullName evidence="2">RCC1/BLIP-II protein</fullName>
    </submittedName>
</protein>
<dbReference type="InterPro" id="IPR000408">
    <property type="entry name" value="Reg_chr_condens"/>
</dbReference>
<dbReference type="EMBL" id="KQ965782">
    <property type="protein sequence ID" value="KXS13046.1"/>
    <property type="molecule type" value="Genomic_DNA"/>
</dbReference>
<feature type="repeat" description="RCC1" evidence="1">
    <location>
        <begin position="479"/>
        <end position="544"/>
    </location>
</feature>
<dbReference type="Proteomes" id="UP000070544">
    <property type="component" value="Unassembled WGS sequence"/>
</dbReference>
<proteinExistence type="predicted"/>
<accession>A0A139A8B3</accession>
<dbReference type="GO" id="GO:0034551">
    <property type="term" value="P:mitochondrial respiratory chain complex III assembly"/>
    <property type="evidence" value="ECO:0007669"/>
    <property type="project" value="TreeGrafter"/>
</dbReference>
<dbReference type="STRING" id="1344416.A0A139A8B3"/>
<dbReference type="InterPro" id="IPR053245">
    <property type="entry name" value="MitoProcess-Associated"/>
</dbReference>
<sequence length="664" mass="71020">MRQVKKEDFFRAGDHEACDDRGWAKVTSFPFLCFTSLLRTLDGQSPRLPASSLAAPRHLSTLNGAGNRSSPRGSYVGAALFSVVTSTAFLLLRDDDTGVIRAQEARPASPYEGRNITEIADEAEDFNDQVIRARANPGVYMWGSNDTSLIPSSSGAPLPVHRTPVAHPSFRGWVLRDLRLESARGAAVDVEGNVWEWGAGAGVTTGTKETLRGKNVRQVALTQKKTYAVGRDGRVWEVDHTKEGKVETAVEQQNAGWLSSWLPGSGSSDPANIRQVSVHGLDSGERITTINAGSHHLLALSNRGRCFTLPADAQGNVNGQLGLGYSGKQSGDDIGESNAALRPVTSLPRTPVCQISTGTDHNLVRTEDGRAFGWGGNGFGVSLKYPLLTDNSVVTVSPTYKQLATLNYSLELARIHTPRELWPRSSSLSIISPPKTKDGDDIEMSFGRSRPVEMDVDHIAAGEGVSFLVGLAESIPRSLEVMAAGAGLQGQLGTGVYPHIQAVPAKVRALSNLSEYNEAKGKVVPIRIYDISCGSGHCAATLDNAIEDHHTGRDAVEYGRDVLIWGAGSSYQLNVTRVVREPSGAVTSREKRRTNLPVPTHIDGFHQGGLPKGEKGSAVVGRLQLAAKGRTTVKDGPGRGASVDAEQRIVCGNGVTAVYMKVVE</sequence>
<dbReference type="GO" id="GO:0005743">
    <property type="term" value="C:mitochondrial inner membrane"/>
    <property type="evidence" value="ECO:0007669"/>
    <property type="project" value="TreeGrafter"/>
</dbReference>
<name>A0A139A8B3_GONPJ</name>
<dbReference type="InterPro" id="IPR009091">
    <property type="entry name" value="RCC1/BLIP-II"/>
</dbReference>
<evidence type="ECO:0000256" key="1">
    <source>
        <dbReference type="PROSITE-ProRule" id="PRU00235"/>
    </source>
</evidence>
<dbReference type="PANTHER" id="PTHR47563">
    <property type="entry name" value="PROTEIN FMP25, MITOCHONDRIAL"/>
    <property type="match status" value="1"/>
</dbReference>
<evidence type="ECO:0000313" key="2">
    <source>
        <dbReference type="EMBL" id="KXS13046.1"/>
    </source>
</evidence>
<dbReference type="Pfam" id="PF13540">
    <property type="entry name" value="RCC1_2"/>
    <property type="match status" value="1"/>
</dbReference>
<gene>
    <name evidence="2" type="ORF">M427DRAFT_146786</name>
</gene>
<dbReference type="OrthoDB" id="10256179at2759"/>
<dbReference type="SUPFAM" id="SSF50985">
    <property type="entry name" value="RCC1/BLIP-II"/>
    <property type="match status" value="1"/>
</dbReference>
<dbReference type="PROSITE" id="PS50012">
    <property type="entry name" value="RCC1_3"/>
    <property type="match status" value="1"/>
</dbReference>
<dbReference type="OMA" id="YDQPHEI"/>
<dbReference type="PANTHER" id="PTHR47563:SF1">
    <property type="entry name" value="PROTEIN FMP25, MITOCHONDRIAL"/>
    <property type="match status" value="1"/>
</dbReference>
<keyword evidence="3" id="KW-1185">Reference proteome</keyword>
<reference evidence="2 3" key="1">
    <citation type="journal article" date="2015" name="Genome Biol. Evol.">
        <title>Phylogenomic analyses indicate that early fungi evolved digesting cell walls of algal ancestors of land plants.</title>
        <authorList>
            <person name="Chang Y."/>
            <person name="Wang S."/>
            <person name="Sekimoto S."/>
            <person name="Aerts A.L."/>
            <person name="Choi C."/>
            <person name="Clum A."/>
            <person name="LaButti K.M."/>
            <person name="Lindquist E.A."/>
            <person name="Yee Ngan C."/>
            <person name="Ohm R.A."/>
            <person name="Salamov A.A."/>
            <person name="Grigoriev I.V."/>
            <person name="Spatafora J.W."/>
            <person name="Berbee M.L."/>
        </authorList>
    </citation>
    <scope>NUCLEOTIDE SEQUENCE [LARGE SCALE GENOMIC DNA]</scope>
    <source>
        <strain evidence="2 3">JEL478</strain>
    </source>
</reference>
<evidence type="ECO:0000313" key="3">
    <source>
        <dbReference type="Proteomes" id="UP000070544"/>
    </source>
</evidence>